<reference evidence="9 10" key="1">
    <citation type="submission" date="2021-08" db="EMBL/GenBank/DDBJ databases">
        <title>Massilia sp. R798.</title>
        <authorList>
            <person name="Baek J.H."/>
            <person name="Jung H.S."/>
            <person name="Kim K.R."/>
            <person name="Jeon C.O."/>
        </authorList>
    </citation>
    <scope>NUCLEOTIDE SEQUENCE [LARGE SCALE GENOMIC DNA]</scope>
    <source>
        <strain evidence="9 10">R798</strain>
    </source>
</reference>
<evidence type="ECO:0000256" key="7">
    <source>
        <dbReference type="SAM" id="SignalP"/>
    </source>
</evidence>
<organism evidence="9 10">
    <name type="scientific">Massilia soli</name>
    <dbReference type="NCBI Taxonomy" id="2792854"/>
    <lineage>
        <taxon>Bacteria</taxon>
        <taxon>Pseudomonadati</taxon>
        <taxon>Pseudomonadota</taxon>
        <taxon>Betaproteobacteria</taxon>
        <taxon>Burkholderiales</taxon>
        <taxon>Oxalobacteraceae</taxon>
        <taxon>Telluria group</taxon>
        <taxon>Massilia</taxon>
    </lineage>
</organism>
<dbReference type="InterPro" id="IPR051156">
    <property type="entry name" value="Mito/Outer_Membr_Metalloprot"/>
</dbReference>
<gene>
    <name evidence="9" type="ORF">I4X03_017095</name>
</gene>
<comment type="caution">
    <text evidence="9">The sequence shown here is derived from an EMBL/GenBank/DDBJ whole genome shotgun (WGS) entry which is preliminary data.</text>
</comment>
<comment type="similarity">
    <text evidence="6">Belongs to the peptidase M48 family.</text>
</comment>
<keyword evidence="2" id="KW-0479">Metal-binding</keyword>
<dbReference type="InterPro" id="IPR001915">
    <property type="entry name" value="Peptidase_M48"/>
</dbReference>
<keyword evidence="3 6" id="KW-0378">Hydrolase</keyword>
<evidence type="ECO:0000256" key="5">
    <source>
        <dbReference type="ARBA" id="ARBA00023049"/>
    </source>
</evidence>
<sequence>MKKLTQISLALTLAVCAGVAPAQQKESQVQDGIQVRPMPRYRVLASEDQMEQQAKQQYAAMMAEAQKQGALAPPNHPQVVRLRTIAKRIIPYSTRWNPAAEKWNWQVNLIGSDQVNAFCMPGGRIGFFSGILTKLRLTDDEAAAIMGHEIAHALREHGREQAVKSTGTAMGLRLGGALLSGWLGIDPRMTDTVAQYGTQLLSLKYSRDDEREADLIGLDLAARAGYDPRAGIVLWQKMAAQSKGAPASWLSTHPGGADRIRQMNDHMGVLLPLYARSKGTTAAKLPPYRTTALR</sequence>
<dbReference type="CDD" id="cd07331">
    <property type="entry name" value="M48C_Oma1_like"/>
    <property type="match status" value="1"/>
</dbReference>
<dbReference type="RefSeq" id="WP_223469452.1">
    <property type="nucleotide sequence ID" value="NZ_JAFBIL020000006.1"/>
</dbReference>
<dbReference type="PANTHER" id="PTHR22726">
    <property type="entry name" value="METALLOENDOPEPTIDASE OMA1"/>
    <property type="match status" value="1"/>
</dbReference>
<evidence type="ECO:0000256" key="3">
    <source>
        <dbReference type="ARBA" id="ARBA00022801"/>
    </source>
</evidence>
<evidence type="ECO:0000256" key="6">
    <source>
        <dbReference type="RuleBase" id="RU003983"/>
    </source>
</evidence>
<accession>A0ABS7SSQ2</accession>
<protein>
    <submittedName>
        <fullName evidence="9">M48 family metallopeptidase</fullName>
    </submittedName>
</protein>
<keyword evidence="1 6" id="KW-0645">Protease</keyword>
<dbReference type="Gene3D" id="3.30.2010.10">
    <property type="entry name" value="Metalloproteases ('zincins'), catalytic domain"/>
    <property type="match status" value="1"/>
</dbReference>
<feature type="chain" id="PRO_5046740081" evidence="7">
    <location>
        <begin position="23"/>
        <end position="294"/>
    </location>
</feature>
<evidence type="ECO:0000313" key="9">
    <source>
        <dbReference type="EMBL" id="MBZ2208988.1"/>
    </source>
</evidence>
<dbReference type="Pfam" id="PF01435">
    <property type="entry name" value="Peptidase_M48"/>
    <property type="match status" value="1"/>
</dbReference>
<keyword evidence="7" id="KW-0732">Signal</keyword>
<evidence type="ECO:0000256" key="4">
    <source>
        <dbReference type="ARBA" id="ARBA00022833"/>
    </source>
</evidence>
<name>A0ABS7SSQ2_9BURK</name>
<keyword evidence="4 6" id="KW-0862">Zinc</keyword>
<keyword evidence="5 6" id="KW-0482">Metalloprotease</keyword>
<keyword evidence="10" id="KW-1185">Reference proteome</keyword>
<proteinExistence type="inferred from homology"/>
<dbReference type="EMBL" id="JAFBIL020000006">
    <property type="protein sequence ID" value="MBZ2208988.1"/>
    <property type="molecule type" value="Genomic_DNA"/>
</dbReference>
<comment type="cofactor">
    <cofactor evidence="6">
        <name>Zn(2+)</name>
        <dbReference type="ChEBI" id="CHEBI:29105"/>
    </cofactor>
    <text evidence="6">Binds 1 zinc ion per subunit.</text>
</comment>
<feature type="signal peptide" evidence="7">
    <location>
        <begin position="1"/>
        <end position="22"/>
    </location>
</feature>
<feature type="domain" description="Peptidase M48" evidence="8">
    <location>
        <begin position="96"/>
        <end position="263"/>
    </location>
</feature>
<evidence type="ECO:0000256" key="2">
    <source>
        <dbReference type="ARBA" id="ARBA00022723"/>
    </source>
</evidence>
<evidence type="ECO:0000313" key="10">
    <source>
        <dbReference type="Proteomes" id="UP000809349"/>
    </source>
</evidence>
<evidence type="ECO:0000259" key="8">
    <source>
        <dbReference type="Pfam" id="PF01435"/>
    </source>
</evidence>
<dbReference type="Proteomes" id="UP000809349">
    <property type="component" value="Unassembled WGS sequence"/>
</dbReference>
<dbReference type="PANTHER" id="PTHR22726:SF1">
    <property type="entry name" value="METALLOENDOPEPTIDASE OMA1, MITOCHONDRIAL"/>
    <property type="match status" value="1"/>
</dbReference>
<evidence type="ECO:0000256" key="1">
    <source>
        <dbReference type="ARBA" id="ARBA00022670"/>
    </source>
</evidence>